<keyword evidence="2" id="KW-1185">Reference proteome</keyword>
<dbReference type="AlphaFoldDB" id="A0A7X5QS81"/>
<comment type="caution">
    <text evidence="1">The sequence shown here is derived from an EMBL/GenBank/DDBJ whole genome shotgun (WGS) entry which is preliminary data.</text>
</comment>
<evidence type="ECO:0000313" key="1">
    <source>
        <dbReference type="EMBL" id="NID14409.1"/>
    </source>
</evidence>
<sequence length="232" mass="24632">MALNIQRLNFDPVTGDNPSEGFMKLDLNIGEIVEAIDGDGTPENTGIEQRLSDAESKISNLQPISISGLYAGRPLAPSVPPWTIYYATDVLEAYLSNGTVWTVLPTSGGELGYAEKVSASSTSSTSPVDIAGLTVTCRVGEKPVIVEYGGAVRHQSTTGIFVIQMVYGDSVTQGSRIVGSGGYVYLERKTRISGLTPGSTQTFKLRMNAASAGTVDIYADANDRPFIRVANT</sequence>
<protein>
    <submittedName>
        <fullName evidence="1">Uncharacterized protein</fullName>
    </submittedName>
</protein>
<accession>A0A7X5QS81</accession>
<organism evidence="1 2">
    <name type="scientific">Luteibacter yeojuensis</name>
    <dbReference type="NCBI Taxonomy" id="345309"/>
    <lineage>
        <taxon>Bacteria</taxon>
        <taxon>Pseudomonadati</taxon>
        <taxon>Pseudomonadota</taxon>
        <taxon>Gammaproteobacteria</taxon>
        <taxon>Lysobacterales</taxon>
        <taxon>Rhodanobacteraceae</taxon>
        <taxon>Luteibacter</taxon>
    </lineage>
</organism>
<gene>
    <name evidence="1" type="ORF">HBF32_02895</name>
</gene>
<dbReference type="Proteomes" id="UP000518878">
    <property type="component" value="Unassembled WGS sequence"/>
</dbReference>
<reference evidence="1 2" key="1">
    <citation type="journal article" date="2006" name="Int. J. Syst. Evol. Microbiol.">
        <title>Dyella yeojuensis sp. nov., isolated from greenhouse soil in Korea.</title>
        <authorList>
            <person name="Kim B.Y."/>
            <person name="Weon H.Y."/>
            <person name="Lee K.H."/>
            <person name="Seok S.J."/>
            <person name="Kwon S.W."/>
            <person name="Go S.J."/>
            <person name="Stackebrandt E."/>
        </authorList>
    </citation>
    <scope>NUCLEOTIDE SEQUENCE [LARGE SCALE GENOMIC DNA]</scope>
    <source>
        <strain evidence="1 2">DSM 17673</strain>
    </source>
</reference>
<proteinExistence type="predicted"/>
<evidence type="ECO:0000313" key="2">
    <source>
        <dbReference type="Proteomes" id="UP000518878"/>
    </source>
</evidence>
<dbReference type="EMBL" id="JAAQTL010000001">
    <property type="protein sequence ID" value="NID14409.1"/>
    <property type="molecule type" value="Genomic_DNA"/>
</dbReference>
<dbReference type="RefSeq" id="WP_166698124.1">
    <property type="nucleotide sequence ID" value="NZ_JAAQTL010000001.1"/>
</dbReference>
<name>A0A7X5QS81_9GAMM</name>